<name>A0A498CLA4_9FIRM</name>
<keyword evidence="2" id="KW-1185">Reference proteome</keyword>
<dbReference type="RefSeq" id="WP_121587139.1">
    <property type="nucleotide sequence ID" value="NZ_RCHT01000019.1"/>
</dbReference>
<reference evidence="1 2" key="1">
    <citation type="submission" date="2018-10" db="EMBL/GenBank/DDBJ databases">
        <title>Anaerotruncus faecis sp. nov., isolated from human feces.</title>
        <authorList>
            <person name="Wang Y.-J."/>
        </authorList>
    </citation>
    <scope>NUCLEOTIDE SEQUENCE [LARGE SCALE GENOMIC DNA]</scope>
    <source>
        <strain evidence="1 2">22A2-44</strain>
    </source>
</reference>
<sequence>MKQAVIQKAADTPATGEQLAKINRFSRRELSAEEVYVFSLLLCDNEVDRDYERFPAASLEKLAALFVGKTGIFDHNPRGENQTARIFETAVETDQGRLTAAGEPYAALRAWAYMVRCDKNADLILEIDAGIKKEVSVGCAVERAECSICGADVRERPCAHEVGQEYGGALCWHELRNPTDAYEWSFVAVPAQKRAGVTKGAHTAGEDLVKSLEGGGGVTLGHAQALALAKQLRELGALAEAGRARLMEKRKEFVRLAAFALPALDAAAAESAAAGMDEGQLDAFCKGFAGKAPAFLQLGGKPEKPSDNGAFCI</sequence>
<evidence type="ECO:0000313" key="1">
    <source>
        <dbReference type="EMBL" id="RLL09647.1"/>
    </source>
</evidence>
<comment type="caution">
    <text evidence="1">The sequence shown here is derived from an EMBL/GenBank/DDBJ whole genome shotgun (WGS) entry which is preliminary data.</text>
</comment>
<dbReference type="AlphaFoldDB" id="A0A498CLA4"/>
<accession>A0A498CLA4</accession>
<evidence type="ECO:0000313" key="2">
    <source>
        <dbReference type="Proteomes" id="UP000276301"/>
    </source>
</evidence>
<proteinExistence type="predicted"/>
<dbReference type="Proteomes" id="UP000276301">
    <property type="component" value="Unassembled WGS sequence"/>
</dbReference>
<protein>
    <submittedName>
        <fullName evidence="1">Uncharacterized protein</fullName>
    </submittedName>
</protein>
<organism evidence="1 2">
    <name type="scientific">Anaerotruncus massiliensis</name>
    <name type="common">ex Liu et al. 2021</name>
    <dbReference type="NCBI Taxonomy" id="2321404"/>
    <lineage>
        <taxon>Bacteria</taxon>
        <taxon>Bacillati</taxon>
        <taxon>Bacillota</taxon>
        <taxon>Clostridia</taxon>
        <taxon>Eubacteriales</taxon>
        <taxon>Oscillospiraceae</taxon>
        <taxon>Anaerotruncus</taxon>
    </lineage>
</organism>
<dbReference type="EMBL" id="RCHT01000019">
    <property type="protein sequence ID" value="RLL09647.1"/>
    <property type="molecule type" value="Genomic_DNA"/>
</dbReference>
<gene>
    <name evidence="1" type="ORF">D4A47_09800</name>
</gene>